<evidence type="ECO:0000313" key="4">
    <source>
        <dbReference type="Proteomes" id="UP000426265"/>
    </source>
</evidence>
<dbReference type="Pfam" id="PF03109">
    <property type="entry name" value="ABC1"/>
    <property type="match status" value="1"/>
</dbReference>
<dbReference type="ExpressionAtlas" id="A0A654FYZ2">
    <property type="expression patterns" value="baseline and differential"/>
</dbReference>
<evidence type="ECO:0000313" key="5">
    <source>
        <dbReference type="Proteomes" id="UP000434276"/>
    </source>
</evidence>
<dbReference type="InterPro" id="IPR051130">
    <property type="entry name" value="Mito_struct-func_regulator"/>
</dbReference>
<evidence type="ECO:0000313" key="2">
    <source>
        <dbReference type="EMBL" id="CAA0400774.1"/>
    </source>
</evidence>
<evidence type="ECO:0000313" key="3">
    <source>
        <dbReference type="EMBL" id="VYS65924.1"/>
    </source>
</evidence>
<protein>
    <recommendedName>
        <fullName evidence="1">ABC1 atypical kinase-like domain-containing protein</fullName>
    </recommendedName>
</protein>
<dbReference type="CDD" id="cd05121">
    <property type="entry name" value="ABC1_ADCK3-like"/>
    <property type="match status" value="1"/>
</dbReference>
<dbReference type="Proteomes" id="UP000434276">
    <property type="component" value="Unassembled WGS sequence"/>
</dbReference>
<feature type="domain" description="ABC1 atypical kinase-like" evidence="1">
    <location>
        <begin position="166"/>
        <end position="412"/>
    </location>
</feature>
<dbReference type="InterPro" id="IPR004147">
    <property type="entry name" value="ABC1_dom"/>
</dbReference>
<accession>A0A5S9Y1T2</accession>
<organism evidence="3 4">
    <name type="scientific">Arabidopsis thaliana</name>
    <name type="common">Mouse-ear cress</name>
    <dbReference type="NCBI Taxonomy" id="3702"/>
    <lineage>
        <taxon>Eukaryota</taxon>
        <taxon>Viridiplantae</taxon>
        <taxon>Streptophyta</taxon>
        <taxon>Embryophyta</taxon>
        <taxon>Tracheophyta</taxon>
        <taxon>Spermatophyta</taxon>
        <taxon>Magnoliopsida</taxon>
        <taxon>eudicotyledons</taxon>
        <taxon>Gunneridae</taxon>
        <taxon>Pentapetalae</taxon>
        <taxon>rosids</taxon>
        <taxon>malvids</taxon>
        <taxon>Brassicales</taxon>
        <taxon>Brassicaceae</taxon>
        <taxon>Camelineae</taxon>
        <taxon>Arabidopsis</taxon>
    </lineage>
</organism>
<dbReference type="AlphaFoldDB" id="A0A654FYZ2"/>
<gene>
    <name evidence="3" type="ORF">AN1_LOCUS21329</name>
    <name evidence="2" type="ORF">C24_LOCUS21225</name>
</gene>
<dbReference type="RefSeq" id="NP_568150.1">
    <property type="nucleotide sequence ID" value="NM_120602.5"/>
</dbReference>
<dbReference type="EMBL" id="CACRSJ010000110">
    <property type="protein sequence ID" value="VYS65924.1"/>
    <property type="molecule type" value="Genomic_DNA"/>
</dbReference>
<dbReference type="PANTHER" id="PTHR43173:SF22">
    <property type="entry name" value="OS07G0227800 PROTEIN"/>
    <property type="match status" value="1"/>
</dbReference>
<dbReference type="SMR" id="A0A654FYZ2"/>
<dbReference type="SUPFAM" id="SSF56112">
    <property type="entry name" value="Protein kinase-like (PK-like)"/>
    <property type="match status" value="1"/>
</dbReference>
<sequence>MAVSAFRGTRLPLFHHSQFPVARTVSGTSKKMIGARNFKGFVLTAQYSQTQDLFTSRLQSQIEKLPKLVEDIVQTSINTGPRGVTRLVQGVQAFVGVGGEWLNDLSKSTSASGGLPSELQLGLLSPLYLRKLFERMGATYIKLGQFIASAPTLFPPEYVKEFQNCFDKAPPVPFEEIRKILQEELGRPIESVYEYVDPTPIASASIAQVHGARLRGSQEDVVIKVLKPGIEDFLVADLNFIYVVSRIFEFLSPEFSRTSLVGIVKDIRESMLEEVDFNKEAQNIESFKRYLETMGLTGQATAPRVYKYCSSRRVLTMERLYGVPLTDLDSIRSLVSSPENSLITALNVWFGSLLACESFHADVHAGNLWLLRDGRIGFLDFGIVGRISPKTWAAMEVFLASIATEEYESMASALIQMGATNRDVDGKAFAKDLEKMFSSIQELDTEIVVATARGTNSDTTAVAANVVMDERQMNALFLDLVRVSESYGLKFPREFALLLKQLLYFDRYTRLLAPNLNMLQDQRISIASNKRTNGYKDSFN</sequence>
<dbReference type="Proteomes" id="UP000426265">
    <property type="component" value="Unassembled WGS sequence"/>
</dbReference>
<evidence type="ECO:0000259" key="1">
    <source>
        <dbReference type="Pfam" id="PF03109"/>
    </source>
</evidence>
<dbReference type="OMA" id="GCESFHA"/>
<reference evidence="3 4" key="1">
    <citation type="submission" date="2019-11" db="EMBL/GenBank/DDBJ databases">
        <authorList>
            <person name="Jiao W.-B."/>
            <person name="Schneeberger K."/>
        </authorList>
    </citation>
    <scope>NUCLEOTIDE SEQUENCE [LARGE SCALE GENOMIC DNA]</scope>
    <source>
        <strain evidence="4">cv. An-1</strain>
        <strain evidence="5">cv. C24</strain>
    </source>
</reference>
<dbReference type="PANTHER" id="PTHR43173">
    <property type="entry name" value="ABC1 FAMILY PROTEIN"/>
    <property type="match status" value="1"/>
</dbReference>
<dbReference type="EMBL" id="CACSHJ010000096">
    <property type="protein sequence ID" value="CAA0400774.1"/>
    <property type="molecule type" value="Genomic_DNA"/>
</dbReference>
<name>A0A654FYZ2_ARATH</name>
<dbReference type="OrthoDB" id="427480at2759"/>
<accession>A0A654FYZ2</accession>
<dbReference type="KEGG" id="ath:AT5G05200"/>
<dbReference type="InterPro" id="IPR011009">
    <property type="entry name" value="Kinase-like_dom_sf"/>
</dbReference>
<proteinExistence type="predicted"/>